<dbReference type="EMBL" id="JANEYG010000113">
    <property type="protein sequence ID" value="KAJ8912742.1"/>
    <property type="molecule type" value="Genomic_DNA"/>
</dbReference>
<dbReference type="InterPro" id="IPR010569">
    <property type="entry name" value="Myotubularin-like_Pase_dom"/>
</dbReference>
<dbReference type="PROSITE" id="PS51339">
    <property type="entry name" value="PPASE_MYOTUBULARIN"/>
    <property type="match status" value="1"/>
</dbReference>
<dbReference type="GO" id="GO:0046856">
    <property type="term" value="P:phosphatidylinositol dephosphorylation"/>
    <property type="evidence" value="ECO:0007669"/>
    <property type="project" value="TreeGrafter"/>
</dbReference>
<dbReference type="SUPFAM" id="SSF50729">
    <property type="entry name" value="PH domain-like"/>
    <property type="match status" value="1"/>
</dbReference>
<organism evidence="3 4">
    <name type="scientific">Exocentrus adspersus</name>
    <dbReference type="NCBI Taxonomy" id="1586481"/>
    <lineage>
        <taxon>Eukaryota</taxon>
        <taxon>Metazoa</taxon>
        <taxon>Ecdysozoa</taxon>
        <taxon>Arthropoda</taxon>
        <taxon>Hexapoda</taxon>
        <taxon>Insecta</taxon>
        <taxon>Pterygota</taxon>
        <taxon>Neoptera</taxon>
        <taxon>Endopterygota</taxon>
        <taxon>Coleoptera</taxon>
        <taxon>Polyphaga</taxon>
        <taxon>Cucujiformia</taxon>
        <taxon>Chrysomeloidea</taxon>
        <taxon>Cerambycidae</taxon>
        <taxon>Lamiinae</taxon>
        <taxon>Acanthocinini</taxon>
        <taxon>Exocentrus</taxon>
    </lineage>
</organism>
<dbReference type="SUPFAM" id="SSF52799">
    <property type="entry name" value="(Phosphotyrosine protein) phosphatases II"/>
    <property type="match status" value="1"/>
</dbReference>
<keyword evidence="4" id="KW-1185">Reference proteome</keyword>
<dbReference type="Pfam" id="PF06602">
    <property type="entry name" value="Myotub-related"/>
    <property type="match status" value="1"/>
</dbReference>
<feature type="domain" description="Myotubularin phosphatase" evidence="2">
    <location>
        <begin position="125"/>
        <end position="302"/>
    </location>
</feature>
<gene>
    <name evidence="3" type="ORF">NQ315_016697</name>
</gene>
<evidence type="ECO:0000313" key="3">
    <source>
        <dbReference type="EMBL" id="KAJ8912742.1"/>
    </source>
</evidence>
<dbReference type="Gene3D" id="2.30.29.30">
    <property type="entry name" value="Pleckstrin-homology domain (PH domain)/Phosphotyrosine-binding domain (PTB)"/>
    <property type="match status" value="1"/>
</dbReference>
<name>A0AAV8VFD6_9CUCU</name>
<dbReference type="GO" id="GO:0005737">
    <property type="term" value="C:cytoplasm"/>
    <property type="evidence" value="ECO:0007669"/>
    <property type="project" value="TreeGrafter"/>
</dbReference>
<dbReference type="InterPro" id="IPR030564">
    <property type="entry name" value="Myotubularin"/>
</dbReference>
<sequence length="302" mass="34921">MEFDALIITPKLDGVTLRAPFNETIHGTLCITGHHIILQSNMEKFKELWLLHHSIDSLEKLQYSDQSGGTIIVKCKDFKILYLDIEQSVEFINIYLSIERLANLNNTVLLYPFFYQPMYSILEDGHTLFKPESEFTKLLATDNWRISYVNRNYTVCKTYSEIVIVPKVIDDEMIIQSANFREGGRFPVLSYRHENGTRLLRSSQPLITNYNRRCKADEKFLNAFLLPFQKGYIVDTRSSSYINNCKVKGGGTEPDGYYTRWKKVFKPLDKISKCDGSLLDTLSKLIDVCGQILLSYRVAHEK</sequence>
<dbReference type="InterPro" id="IPR011993">
    <property type="entry name" value="PH-like_dom_sf"/>
</dbReference>
<comment type="caution">
    <text evidence="3">The sequence shown here is derived from an EMBL/GenBank/DDBJ whole genome shotgun (WGS) entry which is preliminary data.</text>
</comment>
<evidence type="ECO:0000313" key="4">
    <source>
        <dbReference type="Proteomes" id="UP001159042"/>
    </source>
</evidence>
<evidence type="ECO:0000256" key="1">
    <source>
        <dbReference type="ARBA" id="ARBA00007471"/>
    </source>
</evidence>
<protein>
    <recommendedName>
        <fullName evidence="2">Myotubularin phosphatase domain-containing protein</fullName>
    </recommendedName>
</protein>
<dbReference type="PANTHER" id="PTHR10807">
    <property type="entry name" value="MYOTUBULARIN-RELATED"/>
    <property type="match status" value="1"/>
</dbReference>
<dbReference type="InterPro" id="IPR029021">
    <property type="entry name" value="Prot-tyrosine_phosphatase-like"/>
</dbReference>
<dbReference type="InterPro" id="IPR048994">
    <property type="entry name" value="PH-GRAM_MTMR6-9"/>
</dbReference>
<evidence type="ECO:0000259" key="2">
    <source>
        <dbReference type="PROSITE" id="PS51339"/>
    </source>
</evidence>
<dbReference type="PANTHER" id="PTHR10807:SF73">
    <property type="entry name" value="LD06050P"/>
    <property type="match status" value="1"/>
</dbReference>
<accession>A0AAV8VFD6</accession>
<dbReference type="Pfam" id="PF21098">
    <property type="entry name" value="PH-GRAM_MTMR6-like"/>
    <property type="match status" value="1"/>
</dbReference>
<proteinExistence type="inferred from homology"/>
<dbReference type="GO" id="GO:0010507">
    <property type="term" value="P:negative regulation of autophagy"/>
    <property type="evidence" value="ECO:0007669"/>
    <property type="project" value="TreeGrafter"/>
</dbReference>
<dbReference type="Proteomes" id="UP001159042">
    <property type="component" value="Unassembled WGS sequence"/>
</dbReference>
<comment type="similarity">
    <text evidence="1">Belongs to the protein-tyrosine phosphatase family. Non-receptor class myotubularin subfamily.</text>
</comment>
<dbReference type="GO" id="GO:0019903">
    <property type="term" value="F:protein phosphatase binding"/>
    <property type="evidence" value="ECO:0007669"/>
    <property type="project" value="TreeGrafter"/>
</dbReference>
<reference evidence="3 4" key="1">
    <citation type="journal article" date="2023" name="Insect Mol. Biol.">
        <title>Genome sequencing provides insights into the evolution of gene families encoding plant cell wall-degrading enzymes in longhorned beetles.</title>
        <authorList>
            <person name="Shin N.R."/>
            <person name="Okamura Y."/>
            <person name="Kirsch R."/>
            <person name="Pauchet Y."/>
        </authorList>
    </citation>
    <scope>NUCLEOTIDE SEQUENCE [LARGE SCALE GENOMIC DNA]</scope>
    <source>
        <strain evidence="3">EAD_L_NR</strain>
    </source>
</reference>
<dbReference type="AlphaFoldDB" id="A0AAV8VFD6"/>